<accession>A0A0D5NSX0</accession>
<dbReference type="InterPro" id="IPR029052">
    <property type="entry name" value="Metallo-depent_PP-like"/>
</dbReference>
<dbReference type="Proteomes" id="UP000032633">
    <property type="component" value="Chromosome"/>
</dbReference>
<proteinExistence type="predicted"/>
<dbReference type="InterPro" id="IPR051158">
    <property type="entry name" value="Metallophosphoesterase_sf"/>
</dbReference>
<sequence length="264" mass="29482">MVFESYRNRLQEEEISFERLPPAFDGFRIFFISDIHRRKLHPSLIAMVQQAGGADLVLIGGDVREKGVPLERVRHNVRRLAAIAPVYMVYGNHDYDDNIKPLQKLLQQESVRTLKNESVFLSRGRERIRLAGVDDPFTERDSLKTALADRRASGVFTLLAAHDPIIADRLNGADVDLVLSGHTHGGQMVLPLYGPVIRPGSVRTYCKGWFSLENKGGTSALAETTTGPRPVRLFVSCGYGTSKAPIRLGVPPETHLFTLRRNLL</sequence>
<name>A0A0D5NSX0_9BACL</name>
<organism evidence="2 3">
    <name type="scientific">Paenibacillus beijingensis</name>
    <dbReference type="NCBI Taxonomy" id="1126833"/>
    <lineage>
        <taxon>Bacteria</taxon>
        <taxon>Bacillati</taxon>
        <taxon>Bacillota</taxon>
        <taxon>Bacilli</taxon>
        <taxon>Bacillales</taxon>
        <taxon>Paenibacillaceae</taxon>
        <taxon>Paenibacillus</taxon>
    </lineage>
</organism>
<dbReference type="PANTHER" id="PTHR31302">
    <property type="entry name" value="TRANSMEMBRANE PROTEIN WITH METALLOPHOSPHOESTERASE DOMAIN-RELATED"/>
    <property type="match status" value="1"/>
</dbReference>
<dbReference type="GO" id="GO:0008758">
    <property type="term" value="F:UDP-2,3-diacylglucosamine hydrolase activity"/>
    <property type="evidence" value="ECO:0007669"/>
    <property type="project" value="TreeGrafter"/>
</dbReference>
<dbReference type="InterPro" id="IPR004843">
    <property type="entry name" value="Calcineurin-like_PHP"/>
</dbReference>
<dbReference type="PANTHER" id="PTHR31302:SF32">
    <property type="entry name" value="PHOSPHOESTERASE"/>
    <property type="match status" value="1"/>
</dbReference>
<reference evidence="3" key="2">
    <citation type="submission" date="2015-03" db="EMBL/GenBank/DDBJ databases">
        <title>Genome sequence of Paenibacillus beijingensis strain DSM 24997T.</title>
        <authorList>
            <person name="Kwak Y."/>
            <person name="Shin J.-H."/>
        </authorList>
    </citation>
    <scope>NUCLEOTIDE SEQUENCE [LARGE SCALE GENOMIC DNA]</scope>
    <source>
        <strain evidence="3">DSM 24997</strain>
    </source>
</reference>
<dbReference type="STRING" id="1126833.VN24_24900"/>
<dbReference type="HOGENOM" id="CLU_025443_3_1_9"/>
<dbReference type="GO" id="GO:0009245">
    <property type="term" value="P:lipid A biosynthetic process"/>
    <property type="evidence" value="ECO:0007669"/>
    <property type="project" value="TreeGrafter"/>
</dbReference>
<dbReference type="KEGG" id="pbj:VN24_24900"/>
<dbReference type="PATRIC" id="fig|1126833.4.peg.5475"/>
<dbReference type="GO" id="GO:0016020">
    <property type="term" value="C:membrane"/>
    <property type="evidence" value="ECO:0007669"/>
    <property type="project" value="GOC"/>
</dbReference>
<protein>
    <recommendedName>
        <fullName evidence="1">Calcineurin-like phosphoesterase domain-containing protein</fullName>
    </recommendedName>
</protein>
<dbReference type="Gene3D" id="3.60.21.10">
    <property type="match status" value="1"/>
</dbReference>
<evidence type="ECO:0000259" key="1">
    <source>
        <dbReference type="Pfam" id="PF00149"/>
    </source>
</evidence>
<dbReference type="Pfam" id="PF00149">
    <property type="entry name" value="Metallophos"/>
    <property type="match status" value="1"/>
</dbReference>
<evidence type="ECO:0000313" key="2">
    <source>
        <dbReference type="EMBL" id="AJY78013.1"/>
    </source>
</evidence>
<dbReference type="AlphaFoldDB" id="A0A0D5NSX0"/>
<dbReference type="EMBL" id="CP011058">
    <property type="protein sequence ID" value="AJY78013.1"/>
    <property type="molecule type" value="Genomic_DNA"/>
</dbReference>
<evidence type="ECO:0000313" key="3">
    <source>
        <dbReference type="Proteomes" id="UP000032633"/>
    </source>
</evidence>
<keyword evidence="3" id="KW-1185">Reference proteome</keyword>
<reference evidence="2 3" key="1">
    <citation type="journal article" date="2015" name="J. Biotechnol.">
        <title>Complete genome sequence of Paenibacillus beijingensis 7188(T) (=DSM 24997(T)), a novel rhizobacterium from jujube garden soil.</title>
        <authorList>
            <person name="Kwak Y."/>
            <person name="Shin J.H."/>
        </authorList>
    </citation>
    <scope>NUCLEOTIDE SEQUENCE [LARGE SCALE GENOMIC DNA]</scope>
    <source>
        <strain evidence="2 3">DSM 24997</strain>
    </source>
</reference>
<dbReference type="SUPFAM" id="SSF56300">
    <property type="entry name" value="Metallo-dependent phosphatases"/>
    <property type="match status" value="1"/>
</dbReference>
<feature type="domain" description="Calcineurin-like phosphoesterase" evidence="1">
    <location>
        <begin position="27"/>
        <end position="185"/>
    </location>
</feature>
<gene>
    <name evidence="2" type="ORF">VN24_24900</name>
</gene>